<sequence>MTSDEETHVRRLVQQHHKKGFVHGVGLGERDKCLCYMITVKVHPGDTGWERNNCSEPNPRADMTQPDGKRYLEVVHQQLIVENIPIWPAHREEAWVPCTLPTPLRKRESPSSNSCLISRRPSGPPRILSVDSMCVHRLAF</sequence>
<accession>G3IIV3</accession>
<dbReference type="EMBL" id="JH003116">
    <property type="protein sequence ID" value="EGW11332.1"/>
    <property type="molecule type" value="Genomic_DNA"/>
</dbReference>
<dbReference type="InParanoid" id="G3IIV3"/>
<name>G3IIV3_CRIGR</name>
<gene>
    <name evidence="1" type="ORF">I79_023781</name>
</gene>
<dbReference type="AlphaFoldDB" id="G3IIV3"/>
<evidence type="ECO:0000313" key="2">
    <source>
        <dbReference type="Proteomes" id="UP000001075"/>
    </source>
</evidence>
<evidence type="ECO:0000313" key="1">
    <source>
        <dbReference type="EMBL" id="EGW11332.1"/>
    </source>
</evidence>
<proteinExistence type="predicted"/>
<organism evidence="1 2">
    <name type="scientific">Cricetulus griseus</name>
    <name type="common">Chinese hamster</name>
    <name type="synonym">Cricetulus barabensis griseus</name>
    <dbReference type="NCBI Taxonomy" id="10029"/>
    <lineage>
        <taxon>Eukaryota</taxon>
        <taxon>Metazoa</taxon>
        <taxon>Chordata</taxon>
        <taxon>Craniata</taxon>
        <taxon>Vertebrata</taxon>
        <taxon>Euteleostomi</taxon>
        <taxon>Mammalia</taxon>
        <taxon>Eutheria</taxon>
        <taxon>Euarchontoglires</taxon>
        <taxon>Glires</taxon>
        <taxon>Rodentia</taxon>
        <taxon>Myomorpha</taxon>
        <taxon>Muroidea</taxon>
        <taxon>Cricetidae</taxon>
        <taxon>Cricetinae</taxon>
        <taxon>Cricetulus</taxon>
    </lineage>
</organism>
<protein>
    <submittedName>
        <fullName evidence="1">Uncharacterized protein</fullName>
    </submittedName>
</protein>
<reference evidence="2" key="1">
    <citation type="journal article" date="2011" name="Nat. Biotechnol.">
        <title>The genomic sequence of the Chinese hamster ovary (CHO)-K1 cell line.</title>
        <authorList>
            <person name="Xu X."/>
            <person name="Nagarajan H."/>
            <person name="Lewis N.E."/>
            <person name="Pan S."/>
            <person name="Cai Z."/>
            <person name="Liu X."/>
            <person name="Chen W."/>
            <person name="Xie M."/>
            <person name="Wang W."/>
            <person name="Hammond S."/>
            <person name="Andersen M.R."/>
            <person name="Neff N."/>
            <person name="Passarelli B."/>
            <person name="Koh W."/>
            <person name="Fan H.C."/>
            <person name="Wang J."/>
            <person name="Gui Y."/>
            <person name="Lee K.H."/>
            <person name="Betenbaugh M.J."/>
            <person name="Quake S.R."/>
            <person name="Famili I."/>
            <person name="Palsson B.O."/>
            <person name="Wang J."/>
        </authorList>
    </citation>
    <scope>NUCLEOTIDE SEQUENCE [LARGE SCALE GENOMIC DNA]</scope>
    <source>
        <strain evidence="2">CHO K1 cell line</strain>
    </source>
</reference>
<dbReference type="Proteomes" id="UP000001075">
    <property type="component" value="Unassembled WGS sequence"/>
</dbReference>